<evidence type="ECO:0000256" key="1">
    <source>
        <dbReference type="ARBA" id="ARBA00022723"/>
    </source>
</evidence>
<proteinExistence type="predicted"/>
<dbReference type="SUPFAM" id="SSF57667">
    <property type="entry name" value="beta-beta-alpha zinc fingers"/>
    <property type="match status" value="3"/>
</dbReference>
<evidence type="ECO:0000256" key="2">
    <source>
        <dbReference type="ARBA" id="ARBA00022737"/>
    </source>
</evidence>
<keyword evidence="4" id="KW-0862">Zinc</keyword>
<comment type="caution">
    <text evidence="8">The sequence shown here is derived from an EMBL/GenBank/DDBJ whole genome shotgun (WGS) entry which is preliminary data.</text>
</comment>
<dbReference type="SMART" id="SM00355">
    <property type="entry name" value="ZnF_C2H2"/>
    <property type="match status" value="5"/>
</dbReference>
<feature type="region of interest" description="Disordered" evidence="6">
    <location>
        <begin position="22"/>
        <end position="47"/>
    </location>
</feature>
<keyword evidence="9" id="KW-1185">Reference proteome</keyword>
<evidence type="ECO:0000256" key="6">
    <source>
        <dbReference type="SAM" id="MobiDB-lite"/>
    </source>
</evidence>
<evidence type="ECO:0000259" key="7">
    <source>
        <dbReference type="PROSITE" id="PS50157"/>
    </source>
</evidence>
<dbReference type="Pfam" id="PF12874">
    <property type="entry name" value="zf-met"/>
    <property type="match status" value="1"/>
</dbReference>
<accession>A0ABP0F7U1</accession>
<feature type="compositionally biased region" description="Basic residues" evidence="6">
    <location>
        <begin position="31"/>
        <end position="46"/>
    </location>
</feature>
<feature type="domain" description="C2H2-type" evidence="7">
    <location>
        <begin position="265"/>
        <end position="292"/>
    </location>
</feature>
<feature type="region of interest" description="Disordered" evidence="6">
    <location>
        <begin position="96"/>
        <end position="120"/>
    </location>
</feature>
<evidence type="ECO:0000256" key="5">
    <source>
        <dbReference type="PROSITE-ProRule" id="PRU00042"/>
    </source>
</evidence>
<dbReference type="InterPro" id="IPR015318">
    <property type="entry name" value="Znf_GAGA-bd_fac"/>
</dbReference>
<keyword evidence="2" id="KW-0677">Repeat</keyword>
<reference evidence="8 9" key="1">
    <citation type="submission" date="2024-02" db="EMBL/GenBank/DDBJ databases">
        <authorList>
            <person name="Daric V."/>
            <person name="Darras S."/>
        </authorList>
    </citation>
    <scope>NUCLEOTIDE SEQUENCE [LARGE SCALE GENOMIC DNA]</scope>
</reference>
<dbReference type="PROSITE" id="PS00028">
    <property type="entry name" value="ZINC_FINGER_C2H2_1"/>
    <property type="match status" value="5"/>
</dbReference>
<dbReference type="PROSITE" id="PS50157">
    <property type="entry name" value="ZINC_FINGER_C2H2_2"/>
    <property type="match status" value="5"/>
</dbReference>
<sequence>MTNPADVDANILTTNVVHASRKGKENSLNVTKRKSKTSRFKSRSKRVSSNCHPSPAACPICGLVIKYKYNLNRHITNIHGGNKSALVCKAEEIPSAADSSCDTPGKEAGDDTNEDELVSPSRHEANAVIEKKHMCVFCKERFSTATSLDCHMKMHISEKSGSNGQVSFTLSPTQQKVTSTGEENACHQISLSGKPFHSDRKSHILNEHLVWCKICKKSFSSESSLFTHMRIHATCTYSCPLCERKFIEKDQIEVHMLRHEGKRFFSCSICDMSCIRKEKLQQHLACHAGDNLKNISLHNFFS</sequence>
<evidence type="ECO:0000313" key="9">
    <source>
        <dbReference type="Proteomes" id="UP001642483"/>
    </source>
</evidence>
<feature type="domain" description="C2H2-type" evidence="7">
    <location>
        <begin position="210"/>
        <end position="233"/>
    </location>
</feature>
<keyword evidence="3 5" id="KW-0863">Zinc-finger</keyword>
<dbReference type="InterPro" id="IPR036236">
    <property type="entry name" value="Znf_C2H2_sf"/>
</dbReference>
<dbReference type="Gene3D" id="3.30.160.60">
    <property type="entry name" value="Classic Zinc Finger"/>
    <property type="match status" value="3"/>
</dbReference>
<dbReference type="PANTHER" id="PTHR24379:SF121">
    <property type="entry name" value="C2H2-TYPE DOMAIN-CONTAINING PROTEIN"/>
    <property type="match status" value="1"/>
</dbReference>
<feature type="domain" description="C2H2-type" evidence="7">
    <location>
        <begin position="237"/>
        <end position="264"/>
    </location>
</feature>
<keyword evidence="1" id="KW-0479">Metal-binding</keyword>
<gene>
    <name evidence="8" type="ORF">CVLEPA_LOCUS5323</name>
</gene>
<organism evidence="8 9">
    <name type="scientific">Clavelina lepadiformis</name>
    <name type="common">Light-bulb sea squirt</name>
    <name type="synonym">Ascidia lepadiformis</name>
    <dbReference type="NCBI Taxonomy" id="159417"/>
    <lineage>
        <taxon>Eukaryota</taxon>
        <taxon>Metazoa</taxon>
        <taxon>Chordata</taxon>
        <taxon>Tunicata</taxon>
        <taxon>Ascidiacea</taxon>
        <taxon>Aplousobranchia</taxon>
        <taxon>Clavelinidae</taxon>
        <taxon>Clavelina</taxon>
    </lineage>
</organism>
<dbReference type="Proteomes" id="UP001642483">
    <property type="component" value="Unassembled WGS sequence"/>
</dbReference>
<feature type="domain" description="C2H2-type" evidence="7">
    <location>
        <begin position="133"/>
        <end position="160"/>
    </location>
</feature>
<dbReference type="Pfam" id="PF09237">
    <property type="entry name" value="GAGA"/>
    <property type="match status" value="1"/>
</dbReference>
<protein>
    <recommendedName>
        <fullName evidence="7">C2H2-type domain-containing protein</fullName>
    </recommendedName>
</protein>
<evidence type="ECO:0000313" key="8">
    <source>
        <dbReference type="EMBL" id="CAK8675788.1"/>
    </source>
</evidence>
<dbReference type="Pfam" id="PF00096">
    <property type="entry name" value="zf-C2H2"/>
    <property type="match status" value="1"/>
</dbReference>
<feature type="domain" description="C2H2-type" evidence="7">
    <location>
        <begin position="56"/>
        <end position="84"/>
    </location>
</feature>
<evidence type="ECO:0000256" key="3">
    <source>
        <dbReference type="ARBA" id="ARBA00022771"/>
    </source>
</evidence>
<evidence type="ECO:0000256" key="4">
    <source>
        <dbReference type="ARBA" id="ARBA00022833"/>
    </source>
</evidence>
<dbReference type="EMBL" id="CAWYQH010000024">
    <property type="protein sequence ID" value="CAK8675788.1"/>
    <property type="molecule type" value="Genomic_DNA"/>
</dbReference>
<dbReference type="InterPro" id="IPR013087">
    <property type="entry name" value="Znf_C2H2_type"/>
</dbReference>
<dbReference type="PANTHER" id="PTHR24379">
    <property type="entry name" value="KRAB AND ZINC FINGER DOMAIN-CONTAINING"/>
    <property type="match status" value="1"/>
</dbReference>
<name>A0ABP0F7U1_CLALP</name>